<dbReference type="InParanoid" id="A0A1B7MFC3"/>
<protein>
    <submittedName>
        <fullName evidence="2">Uncharacterized protein</fullName>
    </submittedName>
</protein>
<reference evidence="2 3" key="1">
    <citation type="submission" date="2016-06" db="EMBL/GenBank/DDBJ databases">
        <title>Comparative genomics of the ectomycorrhizal sister species Rhizopogon vinicolor and Rhizopogon vesiculosus (Basidiomycota: Boletales) reveals a divergence of the mating type B locus.</title>
        <authorList>
            <consortium name="DOE Joint Genome Institute"/>
            <person name="Mujic A.B."/>
            <person name="Kuo A."/>
            <person name="Tritt A."/>
            <person name="Lipzen A."/>
            <person name="Chen C."/>
            <person name="Johnson J."/>
            <person name="Sharma A."/>
            <person name="Barry K."/>
            <person name="Grigoriev I.V."/>
            <person name="Spatafora J.W."/>
        </authorList>
    </citation>
    <scope>NUCLEOTIDE SEQUENCE [LARGE SCALE GENOMIC DNA]</scope>
    <source>
        <strain evidence="2 3">AM-OR11-026</strain>
    </source>
</reference>
<keyword evidence="1" id="KW-1133">Transmembrane helix</keyword>
<dbReference type="Proteomes" id="UP000092154">
    <property type="component" value="Unassembled WGS sequence"/>
</dbReference>
<keyword evidence="1" id="KW-0812">Transmembrane</keyword>
<name>A0A1B7MFC3_9AGAM</name>
<feature type="transmembrane region" description="Helical" evidence="1">
    <location>
        <begin position="43"/>
        <end position="65"/>
    </location>
</feature>
<sequence>MFCLHSHHSRWSSQLCQTDWRRQNRRELFHQLIPHHPTQTMRFSFLLIIAALTAFMSVSACSVYGGSCYDDSDCCSASLYCNLDLGTCDTF</sequence>
<gene>
    <name evidence="2" type="ORF">K503DRAFT_100139</name>
</gene>
<dbReference type="AlphaFoldDB" id="A0A1B7MFC3"/>
<organism evidence="2 3">
    <name type="scientific">Rhizopogon vinicolor AM-OR11-026</name>
    <dbReference type="NCBI Taxonomy" id="1314800"/>
    <lineage>
        <taxon>Eukaryota</taxon>
        <taxon>Fungi</taxon>
        <taxon>Dikarya</taxon>
        <taxon>Basidiomycota</taxon>
        <taxon>Agaricomycotina</taxon>
        <taxon>Agaricomycetes</taxon>
        <taxon>Agaricomycetidae</taxon>
        <taxon>Boletales</taxon>
        <taxon>Suillineae</taxon>
        <taxon>Rhizopogonaceae</taxon>
        <taxon>Rhizopogon</taxon>
    </lineage>
</organism>
<accession>A0A1B7MFC3</accession>
<keyword evidence="1" id="KW-0472">Membrane</keyword>
<proteinExistence type="predicted"/>
<evidence type="ECO:0000313" key="3">
    <source>
        <dbReference type="Proteomes" id="UP000092154"/>
    </source>
</evidence>
<evidence type="ECO:0000313" key="2">
    <source>
        <dbReference type="EMBL" id="OAX31290.1"/>
    </source>
</evidence>
<keyword evidence="3" id="KW-1185">Reference proteome</keyword>
<evidence type="ECO:0000256" key="1">
    <source>
        <dbReference type="SAM" id="Phobius"/>
    </source>
</evidence>
<dbReference type="EMBL" id="KV449475">
    <property type="protein sequence ID" value="OAX31290.1"/>
    <property type="molecule type" value="Genomic_DNA"/>
</dbReference>